<dbReference type="PRINTS" id="PR00420">
    <property type="entry name" value="RNGMNOXGNASE"/>
</dbReference>
<dbReference type="SUPFAM" id="SSF51905">
    <property type="entry name" value="FAD/NAD(P)-binding domain"/>
    <property type="match status" value="1"/>
</dbReference>
<evidence type="ECO:0000256" key="2">
    <source>
        <dbReference type="ARBA" id="ARBA00022630"/>
    </source>
</evidence>
<dbReference type="PANTHER" id="PTHR47356">
    <property type="entry name" value="FAD-DEPENDENT MONOOXYGENASE ASQG-RELATED"/>
    <property type="match status" value="1"/>
</dbReference>
<gene>
    <name evidence="6" type="ORF">BO97DRAFT_451599</name>
</gene>
<evidence type="ECO:0000313" key="7">
    <source>
        <dbReference type="Proteomes" id="UP000248961"/>
    </source>
</evidence>
<organism evidence="6 7">
    <name type="scientific">Aspergillus homomorphus (strain CBS 101889)</name>
    <dbReference type="NCBI Taxonomy" id="1450537"/>
    <lineage>
        <taxon>Eukaryota</taxon>
        <taxon>Fungi</taxon>
        <taxon>Dikarya</taxon>
        <taxon>Ascomycota</taxon>
        <taxon>Pezizomycotina</taxon>
        <taxon>Eurotiomycetes</taxon>
        <taxon>Eurotiomycetidae</taxon>
        <taxon>Eurotiales</taxon>
        <taxon>Aspergillaceae</taxon>
        <taxon>Aspergillus</taxon>
        <taxon>Aspergillus subgen. Circumdati</taxon>
    </lineage>
</organism>
<dbReference type="EMBL" id="KZ824283">
    <property type="protein sequence ID" value="RAL12393.1"/>
    <property type="molecule type" value="Genomic_DNA"/>
</dbReference>
<protein>
    <submittedName>
        <fullName evidence="6">Putative FAD binding monooxygenase</fullName>
    </submittedName>
</protein>
<evidence type="ECO:0000256" key="4">
    <source>
        <dbReference type="ARBA" id="ARBA00023002"/>
    </source>
</evidence>
<keyword evidence="2" id="KW-0285">Flavoprotein</keyword>
<reference evidence="6 7" key="1">
    <citation type="submission" date="2018-02" db="EMBL/GenBank/DDBJ databases">
        <title>The genomes of Aspergillus section Nigri reveals drivers in fungal speciation.</title>
        <authorList>
            <consortium name="DOE Joint Genome Institute"/>
            <person name="Vesth T.C."/>
            <person name="Nybo J."/>
            <person name="Theobald S."/>
            <person name="Brandl J."/>
            <person name="Frisvad J.C."/>
            <person name="Nielsen K.F."/>
            <person name="Lyhne E.K."/>
            <person name="Kogle M.E."/>
            <person name="Kuo A."/>
            <person name="Riley R."/>
            <person name="Clum A."/>
            <person name="Nolan M."/>
            <person name="Lipzen A."/>
            <person name="Salamov A."/>
            <person name="Henrissat B."/>
            <person name="Wiebenga A."/>
            <person name="De vries R.P."/>
            <person name="Grigoriev I.V."/>
            <person name="Mortensen U.H."/>
            <person name="Andersen M.R."/>
            <person name="Baker S.E."/>
        </authorList>
    </citation>
    <scope>NUCLEOTIDE SEQUENCE [LARGE SCALE GENOMIC DNA]</scope>
    <source>
        <strain evidence="6 7">CBS 101889</strain>
    </source>
</reference>
<accession>A0A395HYD2</accession>
<dbReference type="InterPro" id="IPR036188">
    <property type="entry name" value="FAD/NAD-bd_sf"/>
</dbReference>
<keyword evidence="6" id="KW-0503">Monooxygenase</keyword>
<dbReference type="OrthoDB" id="10029326at2759"/>
<name>A0A395HYD2_ASPHC</name>
<dbReference type="STRING" id="1450537.A0A395HYD2"/>
<keyword evidence="3" id="KW-0274">FAD</keyword>
<proteinExistence type="inferred from homology"/>
<dbReference type="InterPro" id="IPR050562">
    <property type="entry name" value="FAD_mOase_fung"/>
</dbReference>
<dbReference type="Gene3D" id="3.50.50.60">
    <property type="entry name" value="FAD/NAD(P)-binding domain"/>
    <property type="match status" value="1"/>
</dbReference>
<comment type="similarity">
    <text evidence="1">Belongs to the paxM FAD-dependent monooxygenase family.</text>
</comment>
<dbReference type="RefSeq" id="XP_025551547.1">
    <property type="nucleotide sequence ID" value="XM_025698997.1"/>
</dbReference>
<sequence length="432" mass="48242">MDGSSFRVIIVGGSIAGLSLAHCLHKAGIDCIILEKRRKIVQSDGGFVGVLPNGGRILEQLGLYAAVEKLIEPMRRFHLQFPDGFHFSHSYPQDVHDQFGYPMAFLGRQQLLQILYESLPRPPIIHVSKTVTHIEQQDNTVLVYTRDGSKYTGDLVVGADGVHSRVRTQMWRIADTLQPGLITDQEKRIKIDYACIFGTSTAVPGLNLGRLHLTVCDGHSFILAPAPQARLSWFIVIKLNRQYRYGAAPCFSTADADAWCEQRADQAIWADVTFEQVWKNRETIAMVPLEEKLFQHWHYGRLVCIGDSVHKMTPNLGQGANSAIEDAAVLANEIRDALVGAQNPTSLSDRAVDALLSRFSTKRLARMTKVYRASKAVVRVQTRQVWLYNLILRHLVPYSGSLPAKQVTKIFEDAAALTFVPLPRRGCGAEWS</sequence>
<dbReference type="VEuPathDB" id="FungiDB:BO97DRAFT_451599"/>
<dbReference type="GeneID" id="37203286"/>
<dbReference type="Pfam" id="PF01494">
    <property type="entry name" value="FAD_binding_3"/>
    <property type="match status" value="2"/>
</dbReference>
<feature type="domain" description="FAD-binding" evidence="5">
    <location>
        <begin position="7"/>
        <end position="169"/>
    </location>
</feature>
<dbReference type="GO" id="GO:0004497">
    <property type="term" value="F:monooxygenase activity"/>
    <property type="evidence" value="ECO:0007669"/>
    <property type="project" value="UniProtKB-KW"/>
</dbReference>
<dbReference type="AlphaFoldDB" id="A0A395HYD2"/>
<evidence type="ECO:0000259" key="5">
    <source>
        <dbReference type="Pfam" id="PF01494"/>
    </source>
</evidence>
<evidence type="ECO:0000256" key="1">
    <source>
        <dbReference type="ARBA" id="ARBA00007992"/>
    </source>
</evidence>
<feature type="domain" description="FAD-binding" evidence="5">
    <location>
        <begin position="256"/>
        <end position="372"/>
    </location>
</feature>
<keyword evidence="7" id="KW-1185">Reference proteome</keyword>
<dbReference type="PANTHER" id="PTHR47356:SF2">
    <property type="entry name" value="FAD-BINDING DOMAIN-CONTAINING PROTEIN-RELATED"/>
    <property type="match status" value="1"/>
</dbReference>
<dbReference type="Proteomes" id="UP000248961">
    <property type="component" value="Unassembled WGS sequence"/>
</dbReference>
<evidence type="ECO:0000256" key="3">
    <source>
        <dbReference type="ARBA" id="ARBA00022827"/>
    </source>
</evidence>
<keyword evidence="4" id="KW-0560">Oxidoreductase</keyword>
<dbReference type="GO" id="GO:0071949">
    <property type="term" value="F:FAD binding"/>
    <property type="evidence" value="ECO:0007669"/>
    <property type="project" value="InterPro"/>
</dbReference>
<evidence type="ECO:0000313" key="6">
    <source>
        <dbReference type="EMBL" id="RAL12393.1"/>
    </source>
</evidence>
<dbReference type="InterPro" id="IPR002938">
    <property type="entry name" value="FAD-bd"/>
</dbReference>